<dbReference type="InterPro" id="IPR016166">
    <property type="entry name" value="FAD-bd_PCMH"/>
</dbReference>
<evidence type="ECO:0000256" key="3">
    <source>
        <dbReference type="ARBA" id="ARBA00022827"/>
    </source>
</evidence>
<dbReference type="SUPFAM" id="SSF56176">
    <property type="entry name" value="FAD-binding/transporter-associated domain-like"/>
    <property type="match status" value="1"/>
</dbReference>
<keyword evidence="3" id="KW-0274">FAD</keyword>
<dbReference type="OrthoDB" id="2151789at2759"/>
<dbReference type="InterPro" id="IPR016169">
    <property type="entry name" value="FAD-bd_PCMH_sub2"/>
</dbReference>
<proteinExistence type="inferred from homology"/>
<evidence type="ECO:0000256" key="2">
    <source>
        <dbReference type="ARBA" id="ARBA00022630"/>
    </source>
</evidence>
<evidence type="ECO:0000313" key="5">
    <source>
        <dbReference type="EMBL" id="KAF7568314.1"/>
    </source>
</evidence>
<dbReference type="GO" id="GO:0016491">
    <property type="term" value="F:oxidoreductase activity"/>
    <property type="evidence" value="ECO:0007669"/>
    <property type="project" value="UniProtKB-KW"/>
</dbReference>
<dbReference type="PANTHER" id="PTHR42973:SF53">
    <property type="entry name" value="FAD-BINDING PCMH-TYPE DOMAIN-CONTAINING PROTEIN-RELATED"/>
    <property type="match status" value="1"/>
</dbReference>
<dbReference type="PROSITE" id="PS51387">
    <property type="entry name" value="FAD_PCMH"/>
    <property type="match status" value="1"/>
</dbReference>
<dbReference type="InterPro" id="IPR050416">
    <property type="entry name" value="FAD-linked_Oxidoreductase"/>
</dbReference>
<dbReference type="OMA" id="GAANIHD"/>
<dbReference type="GO" id="GO:0071949">
    <property type="term" value="F:FAD binding"/>
    <property type="evidence" value="ECO:0007669"/>
    <property type="project" value="InterPro"/>
</dbReference>
<dbReference type="Proteomes" id="UP000245464">
    <property type="component" value="Chromosome 7"/>
</dbReference>
<keyword evidence="4" id="KW-0560">Oxidoreductase</keyword>
<protein>
    <submittedName>
        <fullName evidence="5">GlcD, FAD-FMN-containing dehydrogenase</fullName>
    </submittedName>
</protein>
<evidence type="ECO:0000256" key="4">
    <source>
        <dbReference type="ARBA" id="ARBA00023002"/>
    </source>
</evidence>
<gene>
    <name evidence="5" type="ORF">PtrM4_129270</name>
</gene>
<dbReference type="InterPro" id="IPR006094">
    <property type="entry name" value="Oxid_FAD_bind_N"/>
</dbReference>
<dbReference type="Pfam" id="PF01565">
    <property type="entry name" value="FAD_binding_4"/>
    <property type="match status" value="1"/>
</dbReference>
<dbReference type="Gene3D" id="3.30.465.10">
    <property type="match status" value="1"/>
</dbReference>
<dbReference type="KEGG" id="ptrr:6347941"/>
<sequence length="498" mass="54351">MFVETLATALALFGTATTLSYQDPAVTQCCSQLAAQLPNTTFPRDGSSTSTYYQTKTSFWSATEWLDPTCVFLPTKASDIEAAVSIFTANDCPFAIRGGGHSAIRAAANIDHGILVSMKHVKDITFSEDLSTVTVGAGLTWAEVYEATEARGRMAVAGRFGTVGTGLVLGAGFSYLNNRHGLGVDNVAGQHVVLANGTSVYANATHHSELHWALKGGGNNFGVVSHYDLVLHPSDGCFGGRYTYPHTSIGAMKKATYDYHVKTAIEDVDMHVLPTYVFADNTTYGYTPVVSNRNATALPKSLRAWDEIPHTNQTMKPRKYGDLANHLVAGFPDGLIQSHYTFTVYPDEAFFGELFDLWEKFCISMAHIDGFNGLHTVMPITPRAIAEGIKNGHNALGIDQAKPNTTLSVFYLGVTFNNAADSEEVFPAWETFVRSLQVRAKVLGILFPYIMMNYSDHNQQVLASYGAKNVERLQAVQRQYDPSLVFQRLVTGGQKLPL</sequence>
<organism evidence="5 6">
    <name type="scientific">Pyrenophora tritici-repentis</name>
    <dbReference type="NCBI Taxonomy" id="45151"/>
    <lineage>
        <taxon>Eukaryota</taxon>
        <taxon>Fungi</taxon>
        <taxon>Dikarya</taxon>
        <taxon>Ascomycota</taxon>
        <taxon>Pezizomycotina</taxon>
        <taxon>Dothideomycetes</taxon>
        <taxon>Pleosporomycetidae</taxon>
        <taxon>Pleosporales</taxon>
        <taxon>Pleosporineae</taxon>
        <taxon>Pleosporaceae</taxon>
        <taxon>Pyrenophora</taxon>
    </lineage>
</organism>
<dbReference type="GeneID" id="6347941"/>
<evidence type="ECO:0000313" key="6">
    <source>
        <dbReference type="Proteomes" id="UP000245464"/>
    </source>
</evidence>
<dbReference type="EMBL" id="NQIK02000007">
    <property type="protein sequence ID" value="KAF7568314.1"/>
    <property type="molecule type" value="Genomic_DNA"/>
</dbReference>
<dbReference type="InterPro" id="IPR036318">
    <property type="entry name" value="FAD-bd_PCMH-like_sf"/>
</dbReference>
<comment type="similarity">
    <text evidence="1">Belongs to the oxygen-dependent FAD-linked oxidoreductase family.</text>
</comment>
<name>A0A2W1GDP6_9PLEO</name>
<comment type="caution">
    <text evidence="5">The sequence shown here is derived from an EMBL/GenBank/DDBJ whole genome shotgun (WGS) entry which is preliminary data.</text>
</comment>
<dbReference type="PANTHER" id="PTHR42973">
    <property type="entry name" value="BINDING OXIDOREDUCTASE, PUTATIVE (AFU_ORTHOLOGUE AFUA_1G17690)-RELATED"/>
    <property type="match status" value="1"/>
</dbReference>
<accession>A0A2W1GDP6</accession>
<dbReference type="RefSeq" id="XP_001939981.1">
    <property type="nucleotide sequence ID" value="XM_001939946.2"/>
</dbReference>
<keyword evidence="2" id="KW-0285">Flavoprotein</keyword>
<evidence type="ECO:0000256" key="1">
    <source>
        <dbReference type="ARBA" id="ARBA00005466"/>
    </source>
</evidence>
<dbReference type="AlphaFoldDB" id="A0A2W1GDP6"/>
<reference evidence="5 6" key="1">
    <citation type="journal article" date="2018" name="BMC Genomics">
        <title>Comparative genomics of the wheat fungal pathogen Pyrenophora tritici-repentis reveals chromosomal variations and genome plasticity.</title>
        <authorList>
            <person name="Moolhuijzen P."/>
            <person name="See P.T."/>
            <person name="Hane J.K."/>
            <person name="Shi G."/>
            <person name="Liu Z."/>
            <person name="Oliver R.P."/>
            <person name="Moffat C.S."/>
        </authorList>
    </citation>
    <scope>NUCLEOTIDE SEQUENCE [LARGE SCALE GENOMIC DNA]</scope>
    <source>
        <strain evidence="5">M4</strain>
    </source>
</reference>